<keyword evidence="7 17" id="KW-0812">Transmembrane</keyword>
<dbReference type="InterPro" id="IPR013013">
    <property type="entry name" value="PTS_EIIC_1"/>
</dbReference>
<feature type="transmembrane region" description="Helical" evidence="17">
    <location>
        <begin position="269"/>
        <end position="292"/>
    </location>
</feature>
<dbReference type="GO" id="GO:0005886">
    <property type="term" value="C:plasma membrane"/>
    <property type="evidence" value="ECO:0007669"/>
    <property type="project" value="UniProtKB-SubCell"/>
</dbReference>
<feature type="transmembrane region" description="Helical" evidence="17">
    <location>
        <begin position="328"/>
        <end position="347"/>
    </location>
</feature>
<dbReference type="InterPro" id="IPR004719">
    <property type="entry name" value="PTS_maltose/Glc_sub_IIC"/>
</dbReference>
<evidence type="ECO:0000259" key="18">
    <source>
        <dbReference type="PROSITE" id="PS51098"/>
    </source>
</evidence>
<evidence type="ECO:0000256" key="8">
    <source>
        <dbReference type="ARBA" id="ARBA00022777"/>
    </source>
</evidence>
<feature type="transmembrane region" description="Helical" evidence="17">
    <location>
        <begin position="141"/>
        <end position="160"/>
    </location>
</feature>
<dbReference type="Proteomes" id="UP000260191">
    <property type="component" value="Unassembled WGS sequence"/>
</dbReference>
<feature type="domain" description="PTS EIIC type-1" evidence="19">
    <location>
        <begin position="102"/>
        <end position="456"/>
    </location>
</feature>
<dbReference type="PROSITE" id="PS01035">
    <property type="entry name" value="PTS_EIIB_TYPE_1_CYS"/>
    <property type="match status" value="1"/>
</dbReference>
<feature type="transmembrane region" description="Helical" evidence="17">
    <location>
        <begin position="172"/>
        <end position="190"/>
    </location>
</feature>
<comment type="subcellular location">
    <subcellularLocation>
        <location evidence="1">Cell inner membrane</location>
        <topology evidence="1">Multi-pass membrane protein</topology>
    </subcellularLocation>
</comment>
<name>A0A658Z1A5_SHIFL</name>
<organism evidence="20 21">
    <name type="scientific">Shigella flexneri</name>
    <dbReference type="NCBI Taxonomy" id="623"/>
    <lineage>
        <taxon>Bacteria</taxon>
        <taxon>Pseudomonadati</taxon>
        <taxon>Pseudomonadota</taxon>
        <taxon>Gammaproteobacteria</taxon>
        <taxon>Enterobacterales</taxon>
        <taxon>Enterobacteriaceae</taxon>
        <taxon>Shigella</taxon>
    </lineage>
</organism>
<dbReference type="Gene3D" id="3.30.1360.60">
    <property type="entry name" value="Glucose permease domain IIB"/>
    <property type="match status" value="1"/>
</dbReference>
<dbReference type="Pfam" id="PF00367">
    <property type="entry name" value="PTS_EIIB"/>
    <property type="match status" value="1"/>
</dbReference>
<feature type="transmembrane region" description="Helical" evidence="17">
    <location>
        <begin position="430"/>
        <end position="452"/>
    </location>
</feature>
<comment type="function">
    <text evidence="11">The phosphoenolpyruvate-dependent sugar phosphotransferase system (sugar PTS), a major carbohydrate active transport system, catalyzes the phosphorylation of incoming sugar substrates concomitantly with their translocation across the cell membrane. This system is involved in N-acetylmuramic acid (MurNAc) transport, yielding cytoplasmic MurNAc-6-P. Is also able to take up anhydro-N-acetylmuramic acid (anhMurNAc), but cannot phosphorylate the carbon 6, probably because of the 1,6-anhydro ring.</text>
</comment>
<dbReference type="EMBL" id="UIPR01000082">
    <property type="protein sequence ID" value="SVH90562.1"/>
    <property type="molecule type" value="Genomic_DNA"/>
</dbReference>
<dbReference type="NCBIfam" id="TIGR00826">
    <property type="entry name" value="EIIB_glc"/>
    <property type="match status" value="1"/>
</dbReference>
<evidence type="ECO:0000256" key="17">
    <source>
        <dbReference type="SAM" id="Phobius"/>
    </source>
</evidence>
<evidence type="ECO:0000256" key="1">
    <source>
        <dbReference type="ARBA" id="ARBA00004429"/>
    </source>
</evidence>
<evidence type="ECO:0000256" key="2">
    <source>
        <dbReference type="ARBA" id="ARBA00022448"/>
    </source>
</evidence>
<reference evidence="20 21" key="1">
    <citation type="submission" date="2018-06" db="EMBL/GenBank/DDBJ databases">
        <authorList>
            <consortium name="Pathogen Informatics"/>
            <person name="Doyle S."/>
        </authorList>
    </citation>
    <scope>NUCLEOTIDE SEQUENCE [LARGE SCALE GENOMIC DNA]</scope>
    <source>
        <strain evidence="20 21">4028STDY6275000</strain>
    </source>
</reference>
<evidence type="ECO:0000256" key="5">
    <source>
        <dbReference type="ARBA" id="ARBA00022679"/>
    </source>
</evidence>
<dbReference type="InterPro" id="IPR036878">
    <property type="entry name" value="Glu_permease_IIB"/>
</dbReference>
<dbReference type="AlphaFoldDB" id="A0A658Z1A5"/>
<evidence type="ECO:0000256" key="13">
    <source>
        <dbReference type="ARBA" id="ARBA00040399"/>
    </source>
</evidence>
<comment type="catalytic activity">
    <reaction evidence="15">
        <text>N-acetyl-beta-D-muramate(out) + N(pros)-phospho-L-histidyl-[protein] = N-acetyl-beta-D-muramate 6-phosphate(in) + L-histidyl-[protein]</text>
        <dbReference type="Rhea" id="RHEA:33399"/>
        <dbReference type="Rhea" id="RHEA-COMP:9745"/>
        <dbReference type="Rhea" id="RHEA-COMP:9746"/>
        <dbReference type="ChEBI" id="CHEBI:29979"/>
        <dbReference type="ChEBI" id="CHEBI:58721"/>
        <dbReference type="ChEBI" id="CHEBI:64837"/>
        <dbReference type="ChEBI" id="CHEBI:64848"/>
        <dbReference type="EC" id="2.7.1.192"/>
    </reaction>
</comment>
<evidence type="ECO:0000256" key="12">
    <source>
        <dbReference type="ARBA" id="ARBA00039021"/>
    </source>
</evidence>
<gene>
    <name evidence="20" type="primary">bglF_1</name>
    <name evidence="20" type="ORF">SAMEA3710514_03944</name>
</gene>
<feature type="transmembrane region" description="Helical" evidence="17">
    <location>
        <begin position="100"/>
        <end position="121"/>
    </location>
</feature>
<keyword evidence="3" id="KW-1003">Cell membrane</keyword>
<evidence type="ECO:0000256" key="4">
    <source>
        <dbReference type="ARBA" id="ARBA00022597"/>
    </source>
</evidence>
<dbReference type="InterPro" id="IPR003352">
    <property type="entry name" value="PTS_EIIC"/>
</dbReference>
<feature type="transmembrane region" description="Helical" evidence="17">
    <location>
        <begin position="381"/>
        <end position="400"/>
    </location>
</feature>
<dbReference type="CDD" id="cd00212">
    <property type="entry name" value="PTS_IIB_glc"/>
    <property type="match status" value="1"/>
</dbReference>
<evidence type="ECO:0000256" key="15">
    <source>
        <dbReference type="ARBA" id="ARBA00048265"/>
    </source>
</evidence>
<keyword evidence="4" id="KW-0762">Sugar transport</keyword>
<dbReference type="Pfam" id="PF02378">
    <property type="entry name" value="PTS_EIIC"/>
    <property type="match status" value="1"/>
</dbReference>
<feature type="transmembrane region" description="Helical" evidence="17">
    <location>
        <begin position="210"/>
        <end position="230"/>
    </location>
</feature>
<dbReference type="PROSITE" id="PS51103">
    <property type="entry name" value="PTS_EIIC_TYPE_1"/>
    <property type="match status" value="1"/>
</dbReference>
<evidence type="ECO:0000259" key="19">
    <source>
        <dbReference type="PROSITE" id="PS51103"/>
    </source>
</evidence>
<dbReference type="GO" id="GO:0090589">
    <property type="term" value="F:protein-phosphocysteine-trehalose phosphotransferase system transporter activity"/>
    <property type="evidence" value="ECO:0007669"/>
    <property type="project" value="TreeGrafter"/>
</dbReference>
<accession>A0A658Z1A5</accession>
<dbReference type="GO" id="GO:0009401">
    <property type="term" value="P:phosphoenolpyruvate-dependent sugar phosphotransferase system"/>
    <property type="evidence" value="ECO:0007669"/>
    <property type="project" value="UniProtKB-KW"/>
</dbReference>
<dbReference type="InterPro" id="IPR018113">
    <property type="entry name" value="PTrfase_EIIB_Cys"/>
</dbReference>
<dbReference type="EC" id="2.7.1.192" evidence="12"/>
<evidence type="ECO:0000256" key="6">
    <source>
        <dbReference type="ARBA" id="ARBA00022683"/>
    </source>
</evidence>
<evidence type="ECO:0000256" key="9">
    <source>
        <dbReference type="ARBA" id="ARBA00022989"/>
    </source>
</evidence>
<dbReference type="PANTHER" id="PTHR30175">
    <property type="entry name" value="PHOSPHOTRANSFERASE SYSTEM TRANSPORT PROTEIN"/>
    <property type="match status" value="1"/>
</dbReference>
<feature type="active site" description="Phosphocysteine intermediate; for EIIB activity" evidence="16">
    <location>
        <position position="24"/>
    </location>
</feature>
<evidence type="ECO:0000256" key="16">
    <source>
        <dbReference type="PROSITE-ProRule" id="PRU00421"/>
    </source>
</evidence>
<evidence type="ECO:0000256" key="7">
    <source>
        <dbReference type="ARBA" id="ARBA00022692"/>
    </source>
</evidence>
<protein>
    <recommendedName>
        <fullName evidence="13">PTS system N-acetylmuramic acid-specific EIIBC component</fullName>
        <ecNumber evidence="12">2.7.1.192</ecNumber>
    </recommendedName>
    <alternativeName>
        <fullName evidence="14">EIIBC-MurNAc</fullName>
    </alternativeName>
</protein>
<evidence type="ECO:0000256" key="10">
    <source>
        <dbReference type="ARBA" id="ARBA00023136"/>
    </source>
</evidence>
<feature type="transmembrane region" description="Helical" evidence="17">
    <location>
        <begin position="242"/>
        <end position="263"/>
    </location>
</feature>
<evidence type="ECO:0000256" key="3">
    <source>
        <dbReference type="ARBA" id="ARBA00022475"/>
    </source>
</evidence>
<dbReference type="GO" id="GO:0015771">
    <property type="term" value="P:trehalose transport"/>
    <property type="evidence" value="ECO:0007669"/>
    <property type="project" value="TreeGrafter"/>
</dbReference>
<keyword evidence="2" id="KW-0813">Transport</keyword>
<evidence type="ECO:0000256" key="11">
    <source>
        <dbReference type="ARBA" id="ARBA00037346"/>
    </source>
</evidence>
<dbReference type="GO" id="GO:0016301">
    <property type="term" value="F:kinase activity"/>
    <property type="evidence" value="ECO:0007669"/>
    <property type="project" value="UniProtKB-KW"/>
</dbReference>
<keyword evidence="8" id="KW-0418">Kinase</keyword>
<evidence type="ECO:0000313" key="21">
    <source>
        <dbReference type="Proteomes" id="UP000260191"/>
    </source>
</evidence>
<proteinExistence type="predicted"/>
<evidence type="ECO:0000313" key="20">
    <source>
        <dbReference type="EMBL" id="SVH90562.1"/>
    </source>
</evidence>
<keyword evidence="6" id="KW-0598">Phosphotransferase system</keyword>
<dbReference type="InterPro" id="IPR001996">
    <property type="entry name" value="PTS_IIB_1"/>
</dbReference>
<dbReference type="GO" id="GO:0008982">
    <property type="term" value="F:protein-N(PI)-phosphohistidine-sugar phosphotransferase activity"/>
    <property type="evidence" value="ECO:0007669"/>
    <property type="project" value="InterPro"/>
</dbReference>
<dbReference type="SUPFAM" id="SSF55604">
    <property type="entry name" value="Glucose permease domain IIB"/>
    <property type="match status" value="1"/>
</dbReference>
<keyword evidence="10 17" id="KW-0472">Membrane</keyword>
<feature type="domain" description="PTS EIIB type-1" evidence="18">
    <location>
        <begin position="2"/>
        <end position="84"/>
    </location>
</feature>
<evidence type="ECO:0000256" key="14">
    <source>
        <dbReference type="ARBA" id="ARBA00043021"/>
    </source>
</evidence>
<keyword evidence="9 17" id="KW-1133">Transmembrane helix</keyword>
<sequence length="456" mass="48749">MTELARKIVAGVGGADNIVSLMHCATRLRFKLKDESKAQAEVLKKTPGIIMVVESGGQFQVVIGNHVADVFLAVNSVAGLGEKAQQAPENDEKGNLLNRFVYVISGIFTPLIGLMAATGILKGMLALALTFQWTTEQSGTYLILFSASDALFGFFPIILGYTAGKRFGGNPFTAMVIGGALVHPLILTAFENGQKADAPGLDFLGIPVTLLNYSSSVIPIIFSAWLCSILERRLNAWLPSAIKNFFTPLLCLMVITPVTFLLVGPLSTWISEMIAAGYLWLYQAVPAFAGAVMGGFWQIFVMFGLHWGLVPLCINNFTVLGYDTMIPLLMPAIMAQVGAALGVFLCERDAQKKVVAGSAALTGLFGITEPAVYGVNLPRKYPFVIACISGALGATIIGYAQTKVYSFGLPSIFTFMQTIPSTGIDFTVWASVIGGVIAIGCAFVGTLMLHFITSKR</sequence>
<dbReference type="NCBIfam" id="TIGR00852">
    <property type="entry name" value="pts-Glc"/>
    <property type="match status" value="1"/>
</dbReference>
<dbReference type="FunFam" id="3.30.1360.60:FF:000001">
    <property type="entry name" value="PTS system glucose-specific IIBC component PtsG"/>
    <property type="match status" value="1"/>
</dbReference>
<dbReference type="PROSITE" id="PS51098">
    <property type="entry name" value="PTS_EIIB_TYPE_1"/>
    <property type="match status" value="1"/>
</dbReference>
<dbReference type="InterPro" id="IPR050558">
    <property type="entry name" value="PTS_Sugar-Specific_Components"/>
</dbReference>
<dbReference type="NCBIfam" id="NF007335">
    <property type="entry name" value="PRK09824.1"/>
    <property type="match status" value="1"/>
</dbReference>
<keyword evidence="5 20" id="KW-0808">Transferase</keyword>
<dbReference type="PANTHER" id="PTHR30175:SF1">
    <property type="entry name" value="PTS SYSTEM ARBUTIN-, CELLOBIOSE-, AND SALICIN-SPECIFIC EIIBC COMPONENT-RELATED"/>
    <property type="match status" value="1"/>
</dbReference>